<dbReference type="Proteomes" id="UP000192911">
    <property type="component" value="Unassembled WGS sequence"/>
</dbReference>
<keyword evidence="1" id="KW-1133">Transmembrane helix</keyword>
<protein>
    <submittedName>
        <fullName evidence="2">Uncharacterized protein</fullName>
    </submittedName>
</protein>
<gene>
    <name evidence="2" type="ORF">SAMN06295900_102269</name>
</gene>
<organism evidence="2 3">
    <name type="scientific">Trinickia caryophylli</name>
    <name type="common">Paraburkholderia caryophylli</name>
    <dbReference type="NCBI Taxonomy" id="28094"/>
    <lineage>
        <taxon>Bacteria</taxon>
        <taxon>Pseudomonadati</taxon>
        <taxon>Pseudomonadota</taxon>
        <taxon>Betaproteobacteria</taxon>
        <taxon>Burkholderiales</taxon>
        <taxon>Burkholderiaceae</taxon>
        <taxon>Trinickia</taxon>
    </lineage>
</organism>
<keyword evidence="1" id="KW-0812">Transmembrane</keyword>
<keyword evidence="3" id="KW-1185">Reference proteome</keyword>
<dbReference type="AlphaFoldDB" id="A0A1X7D1Q9"/>
<proteinExistence type="predicted"/>
<evidence type="ECO:0000313" key="3">
    <source>
        <dbReference type="Proteomes" id="UP000192911"/>
    </source>
</evidence>
<sequence length="112" mass="11920">MAVLSACCSHFAASRCTTFREPSLKSARYFMGPIAALAIALSALPVCAGAATHGEAAATAKRVTPPPKPAVATQVMPGIPDLEKWEVDHGRGMPSRFTSNRFRALDGTYERE</sequence>
<evidence type="ECO:0000313" key="2">
    <source>
        <dbReference type="EMBL" id="SMF07068.1"/>
    </source>
</evidence>
<name>A0A1X7D1Q9_TRICW</name>
<evidence type="ECO:0000256" key="1">
    <source>
        <dbReference type="SAM" id="Phobius"/>
    </source>
</evidence>
<reference evidence="3" key="1">
    <citation type="submission" date="2017-04" db="EMBL/GenBank/DDBJ databases">
        <authorList>
            <person name="Varghese N."/>
            <person name="Submissions S."/>
        </authorList>
    </citation>
    <scope>NUCLEOTIDE SEQUENCE [LARGE SCALE GENOMIC DNA]</scope>
    <source>
        <strain evidence="3">Ballard 720</strain>
    </source>
</reference>
<dbReference type="EMBL" id="FXAH01000002">
    <property type="protein sequence ID" value="SMF07068.1"/>
    <property type="molecule type" value="Genomic_DNA"/>
</dbReference>
<accession>A0A1X7D1Q9</accession>
<keyword evidence="1" id="KW-0472">Membrane</keyword>
<feature type="transmembrane region" description="Helical" evidence="1">
    <location>
        <begin position="30"/>
        <end position="52"/>
    </location>
</feature>